<evidence type="ECO:0000256" key="5">
    <source>
        <dbReference type="ARBA" id="ARBA00022989"/>
    </source>
</evidence>
<dbReference type="AlphaFoldDB" id="E0VGV0"/>
<evidence type="ECO:0000256" key="8">
    <source>
        <dbReference type="ARBA" id="ARBA00023303"/>
    </source>
</evidence>
<dbReference type="Pfam" id="PF13426">
    <property type="entry name" value="PAS_9"/>
    <property type="match status" value="1"/>
</dbReference>
<evidence type="ECO:0000259" key="11">
    <source>
        <dbReference type="PROSITE" id="PS50112"/>
    </source>
</evidence>
<dbReference type="InParanoid" id="E0VGV0"/>
<dbReference type="OMA" id="FRIIFIC"/>
<dbReference type="InterPro" id="IPR035965">
    <property type="entry name" value="PAS-like_dom_sf"/>
</dbReference>
<evidence type="ECO:0000313" key="13">
    <source>
        <dbReference type="EnsemblMetazoa" id="PHUM193840-PA"/>
    </source>
</evidence>
<feature type="domain" description="PAS" evidence="11">
    <location>
        <begin position="39"/>
        <end position="68"/>
    </location>
</feature>
<dbReference type="PROSITE" id="PS50112">
    <property type="entry name" value="PAS"/>
    <property type="match status" value="1"/>
</dbReference>
<evidence type="ECO:0000256" key="7">
    <source>
        <dbReference type="ARBA" id="ARBA00023136"/>
    </source>
</evidence>
<dbReference type="GeneID" id="8240189"/>
<dbReference type="HOGENOM" id="CLU_080231_4_0_1"/>
<feature type="transmembrane region" description="Helical" evidence="10">
    <location>
        <begin position="103"/>
        <end position="120"/>
    </location>
</feature>
<keyword evidence="3 10" id="KW-0812">Transmembrane</keyword>
<dbReference type="EMBL" id="DS235152">
    <property type="protein sequence ID" value="EEB12606.1"/>
    <property type="molecule type" value="Genomic_DNA"/>
</dbReference>
<gene>
    <name evidence="13" type="primary">8240189</name>
    <name evidence="12" type="ORF">Phum_PHUM193840</name>
</gene>
<dbReference type="GO" id="GO:0042391">
    <property type="term" value="P:regulation of membrane potential"/>
    <property type="evidence" value="ECO:0007669"/>
    <property type="project" value="TreeGrafter"/>
</dbReference>
<keyword evidence="14" id="KW-1185">Reference proteome</keyword>
<dbReference type="VEuPathDB" id="VectorBase:PHUM193840"/>
<comment type="catalytic activity">
    <reaction evidence="9">
        <text>K(+)(in) = K(+)(out)</text>
        <dbReference type="Rhea" id="RHEA:29463"/>
        <dbReference type="ChEBI" id="CHEBI:29103"/>
    </reaction>
</comment>
<evidence type="ECO:0000256" key="1">
    <source>
        <dbReference type="ARBA" id="ARBA00004141"/>
    </source>
</evidence>
<dbReference type="GO" id="GO:0005886">
    <property type="term" value="C:plasma membrane"/>
    <property type="evidence" value="ECO:0007669"/>
    <property type="project" value="TreeGrafter"/>
</dbReference>
<accession>E0VGV0</accession>
<dbReference type="OrthoDB" id="447251at2759"/>
<comment type="subcellular location">
    <subcellularLocation>
        <location evidence="1">Membrane</location>
        <topology evidence="1">Multi-pass membrane protein</topology>
    </subcellularLocation>
</comment>
<dbReference type="NCBIfam" id="TIGR00229">
    <property type="entry name" value="sensory_box"/>
    <property type="match status" value="1"/>
</dbReference>
<evidence type="ECO:0000256" key="9">
    <source>
        <dbReference type="ARBA" id="ARBA00034430"/>
    </source>
</evidence>
<reference evidence="12" key="2">
    <citation type="submission" date="2007-04" db="EMBL/GenBank/DDBJ databases">
        <title>The genome of the human body louse.</title>
        <authorList>
            <consortium name="The Human Body Louse Genome Consortium"/>
            <person name="Kirkness E."/>
            <person name="Walenz B."/>
            <person name="Hass B."/>
            <person name="Bruggner R."/>
            <person name="Strausberg R."/>
        </authorList>
    </citation>
    <scope>NUCLEOTIDE SEQUENCE</scope>
    <source>
        <strain evidence="12">USDA</strain>
    </source>
</reference>
<dbReference type="CTD" id="8240189"/>
<dbReference type="Proteomes" id="UP000009046">
    <property type="component" value="Unassembled WGS sequence"/>
</dbReference>
<evidence type="ECO:0000256" key="10">
    <source>
        <dbReference type="SAM" id="Phobius"/>
    </source>
</evidence>
<evidence type="ECO:0000256" key="3">
    <source>
        <dbReference type="ARBA" id="ARBA00022692"/>
    </source>
</evidence>
<dbReference type="CDD" id="cd00130">
    <property type="entry name" value="PAS"/>
    <property type="match status" value="1"/>
</dbReference>
<dbReference type="KEGG" id="phu:Phum_PHUM193840"/>
<dbReference type="PANTHER" id="PTHR10217">
    <property type="entry name" value="VOLTAGE AND LIGAND GATED POTASSIUM CHANNEL"/>
    <property type="match status" value="1"/>
</dbReference>
<dbReference type="RefSeq" id="XP_002425344.1">
    <property type="nucleotide sequence ID" value="XM_002425299.1"/>
</dbReference>
<dbReference type="FunFam" id="3.30.450.20:FF:000001">
    <property type="entry name" value="Potassium voltage-gated channel subfamily H member 7"/>
    <property type="match status" value="1"/>
</dbReference>
<reference evidence="12" key="1">
    <citation type="submission" date="2007-04" db="EMBL/GenBank/DDBJ databases">
        <title>Annotation of Pediculus humanus corporis strain USDA.</title>
        <authorList>
            <person name="Kirkness E."/>
            <person name="Hannick L."/>
            <person name="Hass B."/>
            <person name="Bruggner R."/>
            <person name="Lawson D."/>
            <person name="Bidwell S."/>
            <person name="Joardar V."/>
            <person name="Caler E."/>
            <person name="Walenz B."/>
            <person name="Inman J."/>
            <person name="Schobel S."/>
            <person name="Galinsky K."/>
            <person name="Amedeo P."/>
            <person name="Strausberg R."/>
        </authorList>
    </citation>
    <scope>NUCLEOTIDE SEQUENCE</scope>
    <source>
        <strain evidence="12">USDA</strain>
    </source>
</reference>
<name>E0VGV0_PEDHC</name>
<dbReference type="PANTHER" id="PTHR10217:SF548">
    <property type="entry name" value="GH12235P"/>
    <property type="match status" value="1"/>
</dbReference>
<dbReference type="GO" id="GO:0034702">
    <property type="term" value="C:monoatomic ion channel complex"/>
    <property type="evidence" value="ECO:0007669"/>
    <property type="project" value="UniProtKB-KW"/>
</dbReference>
<proteinExistence type="predicted"/>
<keyword evidence="8" id="KW-0407">Ion channel</keyword>
<dbReference type="InterPro" id="IPR050818">
    <property type="entry name" value="KCNH_animal-type"/>
</dbReference>
<evidence type="ECO:0000256" key="6">
    <source>
        <dbReference type="ARBA" id="ARBA00023065"/>
    </source>
</evidence>
<dbReference type="EnsemblMetazoa" id="PHUM193840-RA">
    <property type="protein sequence ID" value="PHUM193840-PA"/>
    <property type="gene ID" value="PHUM193840"/>
</dbReference>
<keyword evidence="7 10" id="KW-0472">Membrane</keyword>
<dbReference type="eggNOG" id="KOG0498">
    <property type="taxonomic scope" value="Eukaryota"/>
</dbReference>
<keyword evidence="4" id="KW-0851">Voltage-gated channel</keyword>
<sequence>MRRGHVAPRTTIIETIIRKFDTHNRSFLVANAQPGSCHIIYCSDGFCKMSGFSRAEVIGRPSVCEFLHGPLTSQLAVQSVKQAFNTYVEKHQQILYYRKDGKFFIIIIIVVVVLVVDVVARERHFRFLG</sequence>
<organism>
    <name type="scientific">Pediculus humanus subsp. corporis</name>
    <name type="common">Body louse</name>
    <dbReference type="NCBI Taxonomy" id="121224"/>
    <lineage>
        <taxon>Eukaryota</taxon>
        <taxon>Metazoa</taxon>
        <taxon>Ecdysozoa</taxon>
        <taxon>Arthropoda</taxon>
        <taxon>Hexapoda</taxon>
        <taxon>Insecta</taxon>
        <taxon>Pterygota</taxon>
        <taxon>Neoptera</taxon>
        <taxon>Paraneoptera</taxon>
        <taxon>Psocodea</taxon>
        <taxon>Troctomorpha</taxon>
        <taxon>Phthiraptera</taxon>
        <taxon>Anoplura</taxon>
        <taxon>Pediculidae</taxon>
        <taxon>Pediculus</taxon>
    </lineage>
</organism>
<keyword evidence="2" id="KW-0813">Transport</keyword>
<dbReference type="SUPFAM" id="SSF55785">
    <property type="entry name" value="PYP-like sensor domain (PAS domain)"/>
    <property type="match status" value="1"/>
</dbReference>
<evidence type="ECO:0000313" key="12">
    <source>
        <dbReference type="EMBL" id="EEB12606.1"/>
    </source>
</evidence>
<dbReference type="GO" id="GO:0005242">
    <property type="term" value="F:inward rectifier potassium channel activity"/>
    <property type="evidence" value="ECO:0007669"/>
    <property type="project" value="TreeGrafter"/>
</dbReference>
<dbReference type="EMBL" id="AAZO01002248">
    <property type="status" value="NOT_ANNOTATED_CDS"/>
    <property type="molecule type" value="Genomic_DNA"/>
</dbReference>
<reference evidence="13" key="3">
    <citation type="submission" date="2020-05" db="UniProtKB">
        <authorList>
            <consortium name="EnsemblMetazoa"/>
        </authorList>
    </citation>
    <scope>IDENTIFICATION</scope>
    <source>
        <strain evidence="13">USDA</strain>
    </source>
</reference>
<keyword evidence="5 10" id="KW-1133">Transmembrane helix</keyword>
<evidence type="ECO:0000313" key="14">
    <source>
        <dbReference type="Proteomes" id="UP000009046"/>
    </source>
</evidence>
<evidence type="ECO:0000256" key="2">
    <source>
        <dbReference type="ARBA" id="ARBA00022448"/>
    </source>
</evidence>
<evidence type="ECO:0000256" key="4">
    <source>
        <dbReference type="ARBA" id="ARBA00022882"/>
    </source>
</evidence>
<protein>
    <recommendedName>
        <fullName evidence="11">PAS domain-containing protein</fullName>
    </recommendedName>
</protein>
<keyword evidence="6" id="KW-0406">Ion transport</keyword>
<dbReference type="InterPro" id="IPR000014">
    <property type="entry name" value="PAS"/>
</dbReference>
<dbReference type="Gene3D" id="3.30.450.20">
    <property type="entry name" value="PAS domain"/>
    <property type="match status" value="1"/>
</dbReference>